<sequence length="432" mass="44794">MSRTSTITERAFDAVADTDRTGGLNEFQQDAEPGNFFRHAASLSMTKTADGLNDPKLVLSWLLTSLGAPAFWIGLLVPVREAGALLPQLFTAPRIHAMERRKWAWAGGSAVQGLAALGTVWAGLSLDGTAAGITIVALLGILALARSVCSVSYKDILGKTVGKTRRGTVTGLASSLSSAAVIAFALVLMTGVGDRFTVVVAAIALAGALWLIAAALFSTLKEGKSDTKKPEAPFRAALEQLSLLKTAPELRLFILSRGLLVGTALAPPFLVVMASDAGQEAFQQLGALVLASSAAAFLSSYVWGRLADRSSRQVLILSGIAGGAALALAVVFDLSGLMGTVWAAPLVLFGLMLAYNGVRQGRSTYLVDMGPSDKRAEYTAVSNTVIGVILLASGLFGAVAANFGAVWTVALFAAMSFAGAATAFRLSEVQAD</sequence>
<feature type="transmembrane region" description="Helical" evidence="4">
    <location>
        <begin position="169"/>
        <end position="190"/>
    </location>
</feature>
<feature type="transmembrane region" description="Helical" evidence="4">
    <location>
        <begin position="314"/>
        <end position="332"/>
    </location>
</feature>
<protein>
    <submittedName>
        <fullName evidence="5">MFS transporter</fullName>
    </submittedName>
</protein>
<reference evidence="5 6" key="1">
    <citation type="submission" date="2019-12" db="EMBL/GenBank/DDBJ databases">
        <authorList>
            <person name="Lee S.D."/>
        </authorList>
    </citation>
    <scope>NUCLEOTIDE SEQUENCE [LARGE SCALE GENOMIC DNA]</scope>
    <source>
        <strain evidence="5 6">GH1-50</strain>
    </source>
</reference>
<feature type="transmembrane region" description="Helical" evidence="4">
    <location>
        <begin position="378"/>
        <end position="399"/>
    </location>
</feature>
<feature type="transmembrane region" description="Helical" evidence="4">
    <location>
        <begin position="130"/>
        <end position="149"/>
    </location>
</feature>
<reference evidence="5 6" key="2">
    <citation type="submission" date="2020-03" db="EMBL/GenBank/DDBJ databases">
        <title>Kangsaoukella pontilimi gen. nov., sp. nov., a new member of the family Rhodobacteraceae isolated from a tidal mudflat.</title>
        <authorList>
            <person name="Kim I.S."/>
        </authorList>
    </citation>
    <scope>NUCLEOTIDE SEQUENCE [LARGE SCALE GENOMIC DNA]</scope>
    <source>
        <strain evidence="5 6">GH1-50</strain>
    </source>
</reference>
<keyword evidence="1 4" id="KW-0812">Transmembrane</keyword>
<keyword evidence="2 4" id="KW-1133">Transmembrane helix</keyword>
<dbReference type="Pfam" id="PF07690">
    <property type="entry name" value="MFS_1"/>
    <property type="match status" value="1"/>
</dbReference>
<dbReference type="RefSeq" id="WP_160764705.1">
    <property type="nucleotide sequence ID" value="NZ_WUPT01000002.1"/>
</dbReference>
<evidence type="ECO:0000256" key="2">
    <source>
        <dbReference type="ARBA" id="ARBA00022989"/>
    </source>
</evidence>
<dbReference type="Gene3D" id="1.20.1250.20">
    <property type="entry name" value="MFS general substrate transporter like domains"/>
    <property type="match status" value="2"/>
</dbReference>
<name>A0A7C9IH58_9RHOB</name>
<feature type="transmembrane region" description="Helical" evidence="4">
    <location>
        <begin position="338"/>
        <end position="358"/>
    </location>
</feature>
<dbReference type="PANTHER" id="PTHR23526">
    <property type="entry name" value="INTEGRAL MEMBRANE TRANSPORT PROTEIN-RELATED"/>
    <property type="match status" value="1"/>
</dbReference>
<gene>
    <name evidence="5" type="ORF">GQ651_13200</name>
</gene>
<dbReference type="PANTHER" id="PTHR23526:SF2">
    <property type="entry name" value="MAJOR FACILITATOR SUPERFAMILY (MFS) PROFILE DOMAIN-CONTAINING PROTEIN"/>
    <property type="match status" value="1"/>
</dbReference>
<organism evidence="5 6">
    <name type="scientific">Kangsaoukella pontilimi</name>
    <dbReference type="NCBI Taxonomy" id="2691042"/>
    <lineage>
        <taxon>Bacteria</taxon>
        <taxon>Pseudomonadati</taxon>
        <taxon>Pseudomonadota</taxon>
        <taxon>Alphaproteobacteria</taxon>
        <taxon>Rhodobacterales</taxon>
        <taxon>Paracoccaceae</taxon>
        <taxon>Kangsaoukella</taxon>
    </lineage>
</organism>
<dbReference type="InterPro" id="IPR011701">
    <property type="entry name" value="MFS"/>
</dbReference>
<dbReference type="Proteomes" id="UP000480350">
    <property type="component" value="Unassembled WGS sequence"/>
</dbReference>
<evidence type="ECO:0000313" key="5">
    <source>
        <dbReference type="EMBL" id="MXQ08808.1"/>
    </source>
</evidence>
<dbReference type="SUPFAM" id="SSF103473">
    <property type="entry name" value="MFS general substrate transporter"/>
    <property type="match status" value="1"/>
</dbReference>
<feature type="transmembrane region" description="Helical" evidence="4">
    <location>
        <begin position="196"/>
        <end position="220"/>
    </location>
</feature>
<dbReference type="EMBL" id="WUPT01000002">
    <property type="protein sequence ID" value="MXQ08808.1"/>
    <property type="molecule type" value="Genomic_DNA"/>
</dbReference>
<comment type="caution">
    <text evidence="5">The sequence shown here is derived from an EMBL/GenBank/DDBJ whole genome shotgun (WGS) entry which is preliminary data.</text>
</comment>
<evidence type="ECO:0000256" key="1">
    <source>
        <dbReference type="ARBA" id="ARBA00022692"/>
    </source>
</evidence>
<proteinExistence type="predicted"/>
<feature type="transmembrane region" description="Helical" evidence="4">
    <location>
        <begin position="252"/>
        <end position="275"/>
    </location>
</feature>
<dbReference type="InterPro" id="IPR052528">
    <property type="entry name" value="Sugar_transport-like"/>
</dbReference>
<keyword evidence="6" id="KW-1185">Reference proteome</keyword>
<feature type="transmembrane region" description="Helical" evidence="4">
    <location>
        <begin position="405"/>
        <end position="426"/>
    </location>
</feature>
<feature type="transmembrane region" description="Helical" evidence="4">
    <location>
        <begin position="58"/>
        <end position="79"/>
    </location>
</feature>
<evidence type="ECO:0000313" key="6">
    <source>
        <dbReference type="Proteomes" id="UP000480350"/>
    </source>
</evidence>
<accession>A0A7C9IH58</accession>
<feature type="transmembrane region" description="Helical" evidence="4">
    <location>
        <begin position="281"/>
        <end position="302"/>
    </location>
</feature>
<evidence type="ECO:0000256" key="3">
    <source>
        <dbReference type="ARBA" id="ARBA00023136"/>
    </source>
</evidence>
<dbReference type="GO" id="GO:0022857">
    <property type="term" value="F:transmembrane transporter activity"/>
    <property type="evidence" value="ECO:0007669"/>
    <property type="project" value="InterPro"/>
</dbReference>
<evidence type="ECO:0000256" key="4">
    <source>
        <dbReference type="SAM" id="Phobius"/>
    </source>
</evidence>
<keyword evidence="3 4" id="KW-0472">Membrane</keyword>
<dbReference type="AlphaFoldDB" id="A0A7C9IH58"/>
<dbReference type="InterPro" id="IPR036259">
    <property type="entry name" value="MFS_trans_sf"/>
</dbReference>